<evidence type="ECO:0000313" key="9">
    <source>
        <dbReference type="Proteomes" id="UP000295106"/>
    </source>
</evidence>
<accession>A0A4R2MVN7</accession>
<dbReference type="PRINTS" id="PR00260">
    <property type="entry name" value="CHEMTRNSDUCR"/>
</dbReference>
<dbReference type="InterPro" id="IPR004090">
    <property type="entry name" value="Chemotax_Me-accpt_rcpt"/>
</dbReference>
<dbReference type="GO" id="GO:0005886">
    <property type="term" value="C:plasma membrane"/>
    <property type="evidence" value="ECO:0007669"/>
    <property type="project" value="TreeGrafter"/>
</dbReference>
<keyword evidence="5" id="KW-1133">Transmembrane helix</keyword>
<dbReference type="GO" id="GO:0007165">
    <property type="term" value="P:signal transduction"/>
    <property type="evidence" value="ECO:0007669"/>
    <property type="project" value="UniProtKB-KW"/>
</dbReference>
<dbReference type="CDD" id="cd06225">
    <property type="entry name" value="HAMP"/>
    <property type="match status" value="1"/>
</dbReference>
<dbReference type="Gene3D" id="1.10.287.950">
    <property type="entry name" value="Methyl-accepting chemotaxis protein"/>
    <property type="match status" value="1"/>
</dbReference>
<keyword evidence="5" id="KW-0472">Membrane</keyword>
<comment type="subcellular location">
    <subcellularLocation>
        <location evidence="1">Membrane</location>
    </subcellularLocation>
</comment>
<evidence type="ECO:0000256" key="2">
    <source>
        <dbReference type="ARBA" id="ARBA00022481"/>
    </source>
</evidence>
<feature type="transmembrane region" description="Helical" evidence="5">
    <location>
        <begin position="189"/>
        <end position="211"/>
    </location>
</feature>
<dbReference type="Proteomes" id="UP000295106">
    <property type="component" value="Unassembled WGS sequence"/>
</dbReference>
<dbReference type="EMBL" id="SLXD01000003">
    <property type="protein sequence ID" value="TCP03843.1"/>
    <property type="molecule type" value="Genomic_DNA"/>
</dbReference>
<dbReference type="InterPro" id="IPR047347">
    <property type="entry name" value="YvaQ-like_sensor"/>
</dbReference>
<comment type="similarity">
    <text evidence="3">Belongs to the methyl-accepting chemotaxis (MCP) protein family.</text>
</comment>
<dbReference type="InterPro" id="IPR003660">
    <property type="entry name" value="HAMP_dom"/>
</dbReference>
<feature type="domain" description="Methyl-accepting transducer" evidence="6">
    <location>
        <begin position="270"/>
        <end position="499"/>
    </location>
</feature>
<dbReference type="CDD" id="cd19411">
    <property type="entry name" value="MCP2201-like_sensor"/>
    <property type="match status" value="1"/>
</dbReference>
<dbReference type="GO" id="GO:0006935">
    <property type="term" value="P:chemotaxis"/>
    <property type="evidence" value="ECO:0007669"/>
    <property type="project" value="InterPro"/>
</dbReference>
<dbReference type="Pfam" id="PF00672">
    <property type="entry name" value="HAMP"/>
    <property type="match status" value="1"/>
</dbReference>
<dbReference type="SUPFAM" id="SSF58104">
    <property type="entry name" value="Methyl-accepting chemotaxis protein (MCP) signaling domain"/>
    <property type="match status" value="1"/>
</dbReference>
<evidence type="ECO:0000256" key="1">
    <source>
        <dbReference type="ARBA" id="ARBA00004370"/>
    </source>
</evidence>
<gene>
    <name evidence="8" type="ORF">EV684_10388</name>
</gene>
<organism evidence="8 9">
    <name type="scientific">Rubrivivax gelatinosus</name>
    <name type="common">Rhodocyclus gelatinosus</name>
    <name type="synonym">Rhodopseudomonas gelatinosa</name>
    <dbReference type="NCBI Taxonomy" id="28068"/>
    <lineage>
        <taxon>Bacteria</taxon>
        <taxon>Pseudomonadati</taxon>
        <taxon>Pseudomonadota</taxon>
        <taxon>Betaproteobacteria</taxon>
        <taxon>Burkholderiales</taxon>
        <taxon>Sphaerotilaceae</taxon>
        <taxon>Rubrivivax</taxon>
    </lineage>
</organism>
<reference evidence="8 9" key="1">
    <citation type="submission" date="2019-03" db="EMBL/GenBank/DDBJ databases">
        <title>Genomic Encyclopedia of Type Strains, Phase IV (KMG-IV): sequencing the most valuable type-strain genomes for metagenomic binning, comparative biology and taxonomic classification.</title>
        <authorList>
            <person name="Goeker M."/>
        </authorList>
    </citation>
    <scope>NUCLEOTIDE SEQUENCE [LARGE SCALE GENOMIC DNA]</scope>
    <source>
        <strain evidence="8 9">DSM 1709</strain>
    </source>
</reference>
<proteinExistence type="inferred from homology"/>
<keyword evidence="2" id="KW-0488">Methylation</keyword>
<dbReference type="GO" id="GO:0004888">
    <property type="term" value="F:transmembrane signaling receptor activity"/>
    <property type="evidence" value="ECO:0007669"/>
    <property type="project" value="InterPro"/>
</dbReference>
<dbReference type="FunFam" id="1.10.287.950:FF:000001">
    <property type="entry name" value="Methyl-accepting chemotaxis sensory transducer"/>
    <property type="match status" value="1"/>
</dbReference>
<feature type="transmembrane region" description="Helical" evidence="5">
    <location>
        <begin position="12"/>
        <end position="35"/>
    </location>
</feature>
<comment type="caution">
    <text evidence="8">The sequence shown here is derived from an EMBL/GenBank/DDBJ whole genome shotgun (WGS) entry which is preliminary data.</text>
</comment>
<name>A0A4R2MVN7_RUBGE</name>
<keyword evidence="5" id="KW-0812">Transmembrane</keyword>
<evidence type="ECO:0000256" key="5">
    <source>
        <dbReference type="SAM" id="Phobius"/>
    </source>
</evidence>
<sequence length="517" mass="53968">MKLNSLRVGQRLWLFVGTFALLVIAVVGIAGRWLYVSEQEAEQSISVAVRKVELANAWLHLVEVNIGREYAAALSTEPAVHAAILPLNEANVEKMKTDIKPQINALATSEAEREMLKAIDVKHASARAAALAISDFKHRGDNAGARAALETRFLPAMDIFIPAVREFIASQRANADAVRERVLAERLRIVGVAGALIAVVIVAAVLGTIALRRSIHGPLLDAMAVADTIASGDLTRPVVSTRGDEFGDLLRALESMRQSLRTLVGSVHAGTEGIQGASREIAAASRDLSQRTEESAANLQQTAASMEQLTGTVRQSAQAAQEADACAAEAAGVAARGGALVQEVVTTMESIHGSSTRIAEIIGVIDGIAFQTNILALNAAVEAARAGESGRGFAVVAGEVRALAQRSAQAATEIKSLIGASVDRVEAGSRLVADAGTTMRDIVGQVGRVAALVGRISAATGEQSDGLEQVNVAVAALDRMTQQNAALVEQTSAAAKALEDQSVQLAGQVARFQVEGG</sequence>
<dbReference type="PROSITE" id="PS50111">
    <property type="entry name" value="CHEMOTAXIS_TRANSDUC_2"/>
    <property type="match status" value="1"/>
</dbReference>
<evidence type="ECO:0000313" key="8">
    <source>
        <dbReference type="EMBL" id="TCP03843.1"/>
    </source>
</evidence>
<dbReference type="PROSITE" id="PS50885">
    <property type="entry name" value="HAMP"/>
    <property type="match status" value="1"/>
</dbReference>
<dbReference type="InterPro" id="IPR004089">
    <property type="entry name" value="MCPsignal_dom"/>
</dbReference>
<dbReference type="SMART" id="SM00304">
    <property type="entry name" value="HAMP"/>
    <property type="match status" value="1"/>
</dbReference>
<dbReference type="PANTHER" id="PTHR43531:SF14">
    <property type="entry name" value="METHYL-ACCEPTING CHEMOTAXIS PROTEIN I-RELATED"/>
    <property type="match status" value="1"/>
</dbReference>
<dbReference type="SMART" id="SM00283">
    <property type="entry name" value="MA"/>
    <property type="match status" value="1"/>
</dbReference>
<dbReference type="RefSeq" id="WP_132645303.1">
    <property type="nucleotide sequence ID" value="NZ_CP181386.1"/>
</dbReference>
<dbReference type="GeneID" id="99684179"/>
<dbReference type="PANTHER" id="PTHR43531">
    <property type="entry name" value="PROTEIN ICFG"/>
    <property type="match status" value="1"/>
</dbReference>
<dbReference type="CDD" id="cd11386">
    <property type="entry name" value="MCP_signal"/>
    <property type="match status" value="1"/>
</dbReference>
<dbReference type="Pfam" id="PF00015">
    <property type="entry name" value="MCPsignal"/>
    <property type="match status" value="1"/>
</dbReference>
<evidence type="ECO:0000256" key="3">
    <source>
        <dbReference type="ARBA" id="ARBA00029447"/>
    </source>
</evidence>
<evidence type="ECO:0000256" key="4">
    <source>
        <dbReference type="PROSITE-ProRule" id="PRU00284"/>
    </source>
</evidence>
<dbReference type="InterPro" id="IPR051310">
    <property type="entry name" value="MCP_chemotaxis"/>
</dbReference>
<feature type="domain" description="HAMP" evidence="7">
    <location>
        <begin position="213"/>
        <end position="265"/>
    </location>
</feature>
<dbReference type="OrthoDB" id="9806477at2"/>
<evidence type="ECO:0000259" key="7">
    <source>
        <dbReference type="PROSITE" id="PS50885"/>
    </source>
</evidence>
<dbReference type="AlphaFoldDB" id="A0A4R2MVN7"/>
<keyword evidence="4" id="KW-0807">Transducer</keyword>
<evidence type="ECO:0000259" key="6">
    <source>
        <dbReference type="PROSITE" id="PS50111"/>
    </source>
</evidence>
<protein>
    <submittedName>
        <fullName evidence="8">Methyl-accepting chemotaxis protein</fullName>
    </submittedName>
</protein>